<evidence type="ECO:0000256" key="9">
    <source>
        <dbReference type="ARBA" id="ARBA00023014"/>
    </source>
</evidence>
<evidence type="ECO:0000256" key="5">
    <source>
        <dbReference type="ARBA" id="ARBA00022617"/>
    </source>
</evidence>
<dbReference type="SUPFAM" id="SSF63965">
    <property type="entry name" value="Precorrin-8X methylmutase CbiC/CobH"/>
    <property type="match status" value="1"/>
</dbReference>
<dbReference type="SUPFAM" id="SSF56014">
    <property type="entry name" value="Nitrite and sulphite reductase 4Fe-4S domain-like"/>
    <property type="match status" value="1"/>
</dbReference>
<dbReference type="EMBL" id="FOJO01000006">
    <property type="protein sequence ID" value="SFA49015.1"/>
    <property type="molecule type" value="Genomic_DNA"/>
</dbReference>
<evidence type="ECO:0000256" key="4">
    <source>
        <dbReference type="ARBA" id="ARBA00022573"/>
    </source>
</evidence>
<dbReference type="PANTHER" id="PTHR43588">
    <property type="entry name" value="COBALT-PRECORRIN-8 METHYLMUTASE"/>
    <property type="match status" value="1"/>
</dbReference>
<feature type="domain" description="Cobalamin biosynthesis precorrin-8X methylmutase CobH/CbiC" evidence="12">
    <location>
        <begin position="399"/>
        <end position="593"/>
    </location>
</feature>
<dbReference type="InterPro" id="IPR003722">
    <property type="entry name" value="Cbl_synth_CobH/CbiC"/>
</dbReference>
<dbReference type="GO" id="GO:0016491">
    <property type="term" value="F:oxidoreductase activity"/>
    <property type="evidence" value="ECO:0007669"/>
    <property type="project" value="UniProtKB-KW"/>
</dbReference>
<evidence type="ECO:0000256" key="10">
    <source>
        <dbReference type="ARBA" id="ARBA00023235"/>
    </source>
</evidence>
<dbReference type="Proteomes" id="UP000182312">
    <property type="component" value="Unassembled WGS sequence"/>
</dbReference>
<comment type="similarity">
    <text evidence="2">Belongs to the CobH/CbiC family.</text>
</comment>
<dbReference type="InterPro" id="IPR036136">
    <property type="entry name" value="Nit/Sulf_reduc_fer-like_dom_sf"/>
</dbReference>
<dbReference type="PANTHER" id="PTHR43588:SF1">
    <property type="entry name" value="COBALT-PRECORRIN-8 METHYLMUTASE"/>
    <property type="match status" value="1"/>
</dbReference>
<evidence type="ECO:0000313" key="15">
    <source>
        <dbReference type="Proteomes" id="UP000182312"/>
    </source>
</evidence>
<dbReference type="GO" id="GO:0051539">
    <property type="term" value="F:4 iron, 4 sulfur cluster binding"/>
    <property type="evidence" value="ECO:0007669"/>
    <property type="project" value="UniProtKB-KW"/>
</dbReference>
<dbReference type="Pfam" id="PF02570">
    <property type="entry name" value="CbiC"/>
    <property type="match status" value="1"/>
</dbReference>
<keyword evidence="5" id="KW-0349">Heme</keyword>
<dbReference type="PROSITE" id="PS00365">
    <property type="entry name" value="NIR_SIR"/>
    <property type="match status" value="1"/>
</dbReference>
<keyword evidence="3" id="KW-0004">4Fe-4S</keyword>
<evidence type="ECO:0000259" key="13">
    <source>
        <dbReference type="Pfam" id="PF03460"/>
    </source>
</evidence>
<dbReference type="SUPFAM" id="SSF55124">
    <property type="entry name" value="Nitrite/Sulfite reductase N-terminal domain-like"/>
    <property type="match status" value="1"/>
</dbReference>
<evidence type="ECO:0000313" key="14">
    <source>
        <dbReference type="EMBL" id="SFA49015.1"/>
    </source>
</evidence>
<dbReference type="InterPro" id="IPR005117">
    <property type="entry name" value="NiRdtase/SiRdtase_haem-b_fer"/>
</dbReference>
<dbReference type="InterPro" id="IPR045854">
    <property type="entry name" value="NO2/SO3_Rdtase_4Fe4S_sf"/>
</dbReference>
<dbReference type="GO" id="GO:0020037">
    <property type="term" value="F:heme binding"/>
    <property type="evidence" value="ECO:0007669"/>
    <property type="project" value="InterPro"/>
</dbReference>
<evidence type="ECO:0000256" key="7">
    <source>
        <dbReference type="ARBA" id="ARBA00023002"/>
    </source>
</evidence>
<name>A0A1I0TB57_9RHOB</name>
<keyword evidence="10" id="KW-0413">Isomerase</keyword>
<keyword evidence="6" id="KW-0479">Metal-binding</keyword>
<evidence type="ECO:0000256" key="11">
    <source>
        <dbReference type="SAM" id="MobiDB-lite"/>
    </source>
</evidence>
<dbReference type="GO" id="GO:0009236">
    <property type="term" value="P:cobalamin biosynthetic process"/>
    <property type="evidence" value="ECO:0007669"/>
    <property type="project" value="UniProtKB-UniPathway"/>
</dbReference>
<accession>A0A1I0TB57</accession>
<dbReference type="Pfam" id="PF03460">
    <property type="entry name" value="NIR_SIR_ferr"/>
    <property type="match status" value="1"/>
</dbReference>
<dbReference type="UniPathway" id="UPA00148"/>
<evidence type="ECO:0000256" key="3">
    <source>
        <dbReference type="ARBA" id="ARBA00022485"/>
    </source>
</evidence>
<dbReference type="GO" id="GO:0046872">
    <property type="term" value="F:metal ion binding"/>
    <property type="evidence" value="ECO:0007669"/>
    <property type="project" value="UniProtKB-KW"/>
</dbReference>
<evidence type="ECO:0000256" key="2">
    <source>
        <dbReference type="ARBA" id="ARBA00009774"/>
    </source>
</evidence>
<sequence length="596" mass="62555">MSGFQIKGWCPGALRPMASGDGLVLRIRARNGRLSVRQAQVIARLSRSLGNGLIDLTSRANLQLRGLDARGHARALTALRGLCLLDDSPEAEARRNVILTPFAPKDGPAWRVASALSALLTGTGAPDLPGKFGFAVDQAQPLLSGAPADIRLIPAGNGWQIWPEGADWFLPATTETAAATAISLAHWFIAQGGVSVARGRMRDLIAHSPPAPGARQGIRPPSGAAPQPGHHPQGWLLGFAFGLITPGQLAALKAPVRLTPWRMLLVEDQVSPGIRGAIRAAGDPLLRIHACAGERCEQGRAPVRRIARDLAPHLGPDRSLHVSGCAKGCAHRGRADLTLIATAPDRFDLIRGGSIRDGIAQRGLGLADLTRLLDGNGHEIGPKTQGMPMHEYETDGARIYAQSFATIRAEADLARFDADEEPVVVRMIHAAGLVGLERDIAFSPGMASTARRALEAGAPILCDARMVSEGITRARLPANNRILCTLNAPGVPELAAGMGTTRSAAAVELWRQYLGGAVVAIGNAPTALFHLLNMLRDPDCPRPAAIIGCPVGFVGAAESKDALMADLPAPSLIVRGRLGGSAITVAAVNALASRKE</sequence>
<keyword evidence="7" id="KW-0560">Oxidoreductase</keyword>
<evidence type="ECO:0000259" key="12">
    <source>
        <dbReference type="Pfam" id="PF02570"/>
    </source>
</evidence>
<dbReference type="NCBIfam" id="NF006136">
    <property type="entry name" value="PRK08285.1"/>
    <property type="match status" value="1"/>
</dbReference>
<dbReference type="GO" id="GO:0016993">
    <property type="term" value="F:precorrin-8X methylmutase activity"/>
    <property type="evidence" value="ECO:0007669"/>
    <property type="project" value="InterPro"/>
</dbReference>
<keyword evidence="9" id="KW-0411">Iron-sulfur</keyword>
<dbReference type="AlphaFoldDB" id="A0A1I0TB57"/>
<proteinExistence type="inferred from homology"/>
<dbReference type="Gene3D" id="3.30.413.10">
    <property type="entry name" value="Sulfite Reductase Hemoprotein, domain 1"/>
    <property type="match status" value="1"/>
</dbReference>
<gene>
    <name evidence="14" type="ORF">SAMN04487972_106106</name>
</gene>
<protein>
    <submittedName>
        <fullName evidence="14">Precorrin-8X methylmutase</fullName>
    </submittedName>
</protein>
<dbReference type="Gene3D" id="3.40.50.10230">
    <property type="entry name" value="Cobalamin biosynthesis CobH/CbiC, precorrin-8X methylmutase"/>
    <property type="match status" value="1"/>
</dbReference>
<dbReference type="InterPro" id="IPR036588">
    <property type="entry name" value="CobH/CbiC_sf"/>
</dbReference>
<feature type="region of interest" description="Disordered" evidence="11">
    <location>
        <begin position="208"/>
        <end position="229"/>
    </location>
</feature>
<keyword evidence="8" id="KW-0408">Iron</keyword>
<feature type="domain" description="Nitrite/Sulfite reductase ferredoxin-like" evidence="13">
    <location>
        <begin position="16"/>
        <end position="70"/>
    </location>
</feature>
<organism evidence="14 15">
    <name type="scientific">Paracoccus halophilus</name>
    <dbReference type="NCBI Taxonomy" id="376733"/>
    <lineage>
        <taxon>Bacteria</taxon>
        <taxon>Pseudomonadati</taxon>
        <taxon>Pseudomonadota</taxon>
        <taxon>Alphaproteobacteria</taxon>
        <taxon>Rhodobacterales</taxon>
        <taxon>Paracoccaceae</taxon>
        <taxon>Paracoccus</taxon>
    </lineage>
</organism>
<evidence type="ECO:0000256" key="8">
    <source>
        <dbReference type="ARBA" id="ARBA00023004"/>
    </source>
</evidence>
<keyword evidence="4" id="KW-0169">Cobalamin biosynthesis</keyword>
<evidence type="ECO:0000256" key="6">
    <source>
        <dbReference type="ARBA" id="ARBA00022723"/>
    </source>
</evidence>
<dbReference type="FunFam" id="3.40.50.10230:FF:000001">
    <property type="entry name" value="Precorrin-8X methylmutase"/>
    <property type="match status" value="1"/>
</dbReference>
<dbReference type="Gene3D" id="3.90.480.20">
    <property type="match status" value="1"/>
</dbReference>
<dbReference type="InterPro" id="IPR006066">
    <property type="entry name" value="NO2/SO3_Rdtase_FeS/sirohaem_BS"/>
</dbReference>
<comment type="pathway">
    <text evidence="1">Cofactor biosynthesis; adenosylcobalamin biosynthesis.</text>
</comment>
<reference evidence="14 15" key="1">
    <citation type="submission" date="2016-10" db="EMBL/GenBank/DDBJ databases">
        <authorList>
            <person name="de Groot N.N."/>
        </authorList>
    </citation>
    <scope>NUCLEOTIDE SEQUENCE [LARGE SCALE GENOMIC DNA]</scope>
    <source>
        <strain evidence="14 15">CGMCC 1.6117</strain>
    </source>
</reference>
<evidence type="ECO:0000256" key="1">
    <source>
        <dbReference type="ARBA" id="ARBA00004953"/>
    </source>
</evidence>